<dbReference type="InterPro" id="IPR010982">
    <property type="entry name" value="Lambda_DNA-bd_dom_sf"/>
</dbReference>
<keyword evidence="3" id="KW-1185">Reference proteome</keyword>
<reference evidence="2 3" key="1">
    <citation type="journal article" date="2016" name="Int. J. Syst. Evol. Microbiol.">
        <title>Paraphotobacterium marinum gen. nov., sp. nov., a member of the family Vibrionaceae, isolated from surface seawater.</title>
        <authorList>
            <person name="Huang Z."/>
            <person name="Dong C."/>
            <person name="Shao Z."/>
        </authorList>
    </citation>
    <scope>NUCLEOTIDE SEQUENCE [LARGE SCALE GENOMIC DNA]</scope>
    <source>
        <strain evidence="2 3">NSCS20N07D</strain>
    </source>
</reference>
<dbReference type="GO" id="GO:0003677">
    <property type="term" value="F:DNA binding"/>
    <property type="evidence" value="ECO:0007669"/>
    <property type="project" value="InterPro"/>
</dbReference>
<evidence type="ECO:0000259" key="1">
    <source>
        <dbReference type="PROSITE" id="PS50943"/>
    </source>
</evidence>
<dbReference type="Proteomes" id="UP000242175">
    <property type="component" value="Chromosome small"/>
</dbReference>
<evidence type="ECO:0000313" key="3">
    <source>
        <dbReference type="Proteomes" id="UP000242175"/>
    </source>
</evidence>
<feature type="domain" description="HTH cro/C1-type" evidence="1">
    <location>
        <begin position="6"/>
        <end position="59"/>
    </location>
</feature>
<accession>A0A220VF83</accession>
<dbReference type="CDD" id="cd00093">
    <property type="entry name" value="HTH_XRE"/>
    <property type="match status" value="1"/>
</dbReference>
<name>A0A220VF83_9GAMM</name>
<dbReference type="PROSITE" id="PS50943">
    <property type="entry name" value="HTH_CROC1"/>
    <property type="match status" value="1"/>
</dbReference>
<organism evidence="2 3">
    <name type="scientific">Paraphotobacterium marinum</name>
    <dbReference type="NCBI Taxonomy" id="1755811"/>
    <lineage>
        <taxon>Bacteria</taxon>
        <taxon>Pseudomonadati</taxon>
        <taxon>Pseudomonadota</taxon>
        <taxon>Gammaproteobacteria</taxon>
        <taxon>Vibrionales</taxon>
        <taxon>Vibrionaceae</taxon>
        <taxon>Paraphotobacterium</taxon>
    </lineage>
</organism>
<evidence type="ECO:0000313" key="2">
    <source>
        <dbReference type="EMBL" id="ASK78886.1"/>
    </source>
</evidence>
<dbReference type="KEGG" id="pmai:CF386_07400"/>
<dbReference type="EMBL" id="CP022356">
    <property type="protein sequence ID" value="ASK78886.1"/>
    <property type="molecule type" value="Genomic_DNA"/>
</dbReference>
<protein>
    <recommendedName>
        <fullName evidence="1">HTH cro/C1-type domain-containing protein</fullName>
    </recommendedName>
</protein>
<dbReference type="SUPFAM" id="SSF47413">
    <property type="entry name" value="lambda repressor-like DNA-binding domains"/>
    <property type="match status" value="1"/>
</dbReference>
<proteinExistence type="predicted"/>
<dbReference type="RefSeq" id="WP_089073794.1">
    <property type="nucleotide sequence ID" value="NZ_CBCSAM010000006.1"/>
</dbReference>
<dbReference type="Pfam" id="PF01381">
    <property type="entry name" value="HTH_3"/>
    <property type="match status" value="1"/>
</dbReference>
<dbReference type="AlphaFoldDB" id="A0A220VF83"/>
<dbReference type="Gene3D" id="1.10.260.40">
    <property type="entry name" value="lambda repressor-like DNA-binding domains"/>
    <property type="match status" value="1"/>
</dbReference>
<dbReference type="SMART" id="SM00530">
    <property type="entry name" value="HTH_XRE"/>
    <property type="match status" value="1"/>
</dbReference>
<gene>
    <name evidence="2" type="ORF">CF386_07400</name>
</gene>
<sequence length="166" mass="18959">MNTLTIRKKLGWSQVDLADHSGVSVRTIRRLENGSNISPSSYLRISNALNQIDLKASDFKNSISKKILKEDISFIQLFNQNIPYVNVRPNFDELAKLLAEQNPFAILYYDRKDDRMNFIYSENNNFDAGKIARKLGGKGTKYKGEFITKKSELPSAFFSLEDLKAL</sequence>
<dbReference type="OrthoDB" id="21915at2"/>
<dbReference type="InterPro" id="IPR001387">
    <property type="entry name" value="Cro/C1-type_HTH"/>
</dbReference>